<dbReference type="AlphaFoldDB" id="A0AAQ3Q111"/>
<dbReference type="InterPro" id="IPR057196">
    <property type="entry name" value="DUF7874"/>
</dbReference>
<evidence type="ECO:0000313" key="2">
    <source>
        <dbReference type="EMBL" id="WOK94268.1"/>
    </source>
</evidence>
<feature type="compositionally biased region" description="Basic and acidic residues" evidence="1">
    <location>
        <begin position="34"/>
        <end position="51"/>
    </location>
</feature>
<dbReference type="Pfam" id="PF25284">
    <property type="entry name" value="DUF7874"/>
    <property type="match status" value="1"/>
</dbReference>
<feature type="region of interest" description="Disordered" evidence="1">
    <location>
        <begin position="30"/>
        <end position="65"/>
    </location>
</feature>
<protein>
    <submittedName>
        <fullName evidence="2">Uncharacterized protein</fullName>
    </submittedName>
</protein>
<name>A0AAQ3Q111_9LILI</name>
<dbReference type="EMBL" id="CP136890">
    <property type="protein sequence ID" value="WOK94268.1"/>
    <property type="molecule type" value="Genomic_DNA"/>
</dbReference>
<evidence type="ECO:0000313" key="3">
    <source>
        <dbReference type="Proteomes" id="UP001327560"/>
    </source>
</evidence>
<reference evidence="2 3" key="1">
    <citation type="submission" date="2023-10" db="EMBL/GenBank/DDBJ databases">
        <title>Chromosome-scale genome assembly provides insights into flower coloration mechanisms of Canna indica.</title>
        <authorList>
            <person name="Li C."/>
        </authorList>
    </citation>
    <scope>NUCLEOTIDE SEQUENCE [LARGE SCALE GENOMIC DNA]</scope>
    <source>
        <tissue evidence="2">Flower</tissue>
    </source>
</reference>
<proteinExistence type="predicted"/>
<evidence type="ECO:0000256" key="1">
    <source>
        <dbReference type="SAM" id="MobiDB-lite"/>
    </source>
</evidence>
<keyword evidence="3" id="KW-1185">Reference proteome</keyword>
<gene>
    <name evidence="2" type="ORF">Cni_G02970</name>
</gene>
<organism evidence="2 3">
    <name type="scientific">Canna indica</name>
    <name type="common">Indian-shot</name>
    <dbReference type="NCBI Taxonomy" id="4628"/>
    <lineage>
        <taxon>Eukaryota</taxon>
        <taxon>Viridiplantae</taxon>
        <taxon>Streptophyta</taxon>
        <taxon>Embryophyta</taxon>
        <taxon>Tracheophyta</taxon>
        <taxon>Spermatophyta</taxon>
        <taxon>Magnoliopsida</taxon>
        <taxon>Liliopsida</taxon>
        <taxon>Zingiberales</taxon>
        <taxon>Cannaceae</taxon>
        <taxon>Canna</taxon>
    </lineage>
</organism>
<accession>A0AAQ3Q111</accession>
<dbReference type="PANTHER" id="PTHR37216">
    <property type="entry name" value="EXPRESSED PROTEIN"/>
    <property type="match status" value="1"/>
</dbReference>
<sequence>MAIPWLLLHPKNLSSFLYIYLQVQDQPQHISNSHQEKKKDKNLDHIKKPEKMSSNGNKAGAQGTKNAKAAASIENELRELITDETIQNSEDFDGFCHELYKIIEKLNKKRGSIQLTLPSKEALQTMYKEHHKEKGKGRMTKDEFRKILKDVITLENFSVGRGALDTILYIFGAPISCLLAKRVIPGASSISDDIFLPAITFLTVLVLAKTNKL</sequence>
<dbReference type="Proteomes" id="UP001327560">
    <property type="component" value="Chromosome 1"/>
</dbReference>
<dbReference type="PANTHER" id="PTHR37216:SF1">
    <property type="entry name" value="EXPRESSED PROTEIN"/>
    <property type="match status" value="1"/>
</dbReference>